<organism evidence="1 2">
    <name type="scientific">Rhodoferax ferrireducens</name>
    <dbReference type="NCBI Taxonomy" id="192843"/>
    <lineage>
        <taxon>Bacteria</taxon>
        <taxon>Pseudomonadati</taxon>
        <taxon>Pseudomonadota</taxon>
        <taxon>Betaproteobacteria</taxon>
        <taxon>Burkholderiales</taxon>
        <taxon>Comamonadaceae</taxon>
        <taxon>Rhodoferax</taxon>
    </lineage>
</organism>
<accession>A0A1W9KZ26</accession>
<evidence type="ECO:0000313" key="2">
    <source>
        <dbReference type="Proteomes" id="UP000192505"/>
    </source>
</evidence>
<dbReference type="Pfam" id="PF10049">
    <property type="entry name" value="DUF2283"/>
    <property type="match status" value="1"/>
</dbReference>
<sequence length="65" mass="7173">MRTTYYDQDDILVIHLSDKPITREVSQDWNTHISYAADGTTVEIVLLDAAANGAFPLEVLHGEAA</sequence>
<name>A0A1W9KZ26_9BURK</name>
<comment type="caution">
    <text evidence="1">The sequence shown here is derived from an EMBL/GenBank/DDBJ whole genome shotgun (WGS) entry which is preliminary data.</text>
</comment>
<dbReference type="AlphaFoldDB" id="A0A1W9KZ26"/>
<dbReference type="EMBL" id="MTEI01000001">
    <property type="protein sequence ID" value="OQW90001.1"/>
    <property type="molecule type" value="Genomic_DNA"/>
</dbReference>
<reference evidence="1 2" key="1">
    <citation type="submission" date="2017-01" db="EMBL/GenBank/DDBJ databases">
        <title>Novel large sulfur bacteria in the metagenomes of groundwater-fed chemosynthetic microbial mats in the Lake Huron basin.</title>
        <authorList>
            <person name="Sharrar A.M."/>
            <person name="Flood B.E."/>
            <person name="Bailey J.V."/>
            <person name="Jones D.S."/>
            <person name="Biddanda B."/>
            <person name="Ruberg S.A."/>
            <person name="Marcus D.N."/>
            <person name="Dick G.J."/>
        </authorList>
    </citation>
    <scope>NUCLEOTIDE SEQUENCE [LARGE SCALE GENOMIC DNA]</scope>
    <source>
        <strain evidence="1">A7</strain>
    </source>
</reference>
<proteinExistence type="predicted"/>
<gene>
    <name evidence="1" type="ORF">BWK72_01850</name>
</gene>
<dbReference type="InterPro" id="IPR019270">
    <property type="entry name" value="DUF2283"/>
</dbReference>
<evidence type="ECO:0000313" key="1">
    <source>
        <dbReference type="EMBL" id="OQW90001.1"/>
    </source>
</evidence>
<dbReference type="Proteomes" id="UP000192505">
    <property type="component" value="Unassembled WGS sequence"/>
</dbReference>
<evidence type="ECO:0008006" key="3">
    <source>
        <dbReference type="Google" id="ProtNLM"/>
    </source>
</evidence>
<protein>
    <recommendedName>
        <fullName evidence="3">DUF2283 domain-containing protein</fullName>
    </recommendedName>
</protein>